<reference evidence="1" key="1">
    <citation type="journal article" date="2020" name="mSystems">
        <title>Genome- and Community-Level Interaction Insights into Carbon Utilization and Element Cycling Functions of Hydrothermarchaeota in Hydrothermal Sediment.</title>
        <authorList>
            <person name="Zhou Z."/>
            <person name="Liu Y."/>
            <person name="Xu W."/>
            <person name="Pan J."/>
            <person name="Luo Z.H."/>
            <person name="Li M."/>
        </authorList>
    </citation>
    <scope>NUCLEOTIDE SEQUENCE [LARGE SCALE GENOMIC DNA]</scope>
    <source>
        <strain evidence="1">SpSt-82</strain>
    </source>
</reference>
<dbReference type="Pfam" id="PF12686">
    <property type="entry name" value="DUF3800"/>
    <property type="match status" value="1"/>
</dbReference>
<sequence length="277" mass="32687">MEEDLARYVTPEKEGRLQYLLFIDESGTECWNPRMSHDINERLLCLIGVIVRSDYYHNVFEGELLNLKKDVFGNPNIILHTNEIVRRKGPFSTLKDDKTDDKFQDQLKRLLSNSDFTVIAIGIDKDNHHVRYQERALNAYYYCFLMLLERFVFFLEKRNAVGRVFAEARNKEADKRLNNRYRQLFVEGTYYVTASQFRGRIQNKDKILFRTKTHKVAGLEVADILSRFAKKDVFRGYYSINTKWGTRLEEDIIQIIQKKYDKSPNGAIDGYGRKLIL</sequence>
<protein>
    <submittedName>
        <fullName evidence="1">DUF3800 domain-containing protein</fullName>
    </submittedName>
</protein>
<evidence type="ECO:0000313" key="1">
    <source>
        <dbReference type="EMBL" id="HGY40341.1"/>
    </source>
</evidence>
<dbReference type="AlphaFoldDB" id="A0A7V4WLL6"/>
<name>A0A7V4WLL6_9BACT</name>
<accession>A0A7V4WLL6</accession>
<dbReference type="EMBL" id="DTIY01000088">
    <property type="protein sequence ID" value="HGY40341.1"/>
    <property type="molecule type" value="Genomic_DNA"/>
</dbReference>
<dbReference type="InterPro" id="IPR024524">
    <property type="entry name" value="DUF3800"/>
</dbReference>
<gene>
    <name evidence="1" type="ORF">ENW11_11135</name>
</gene>
<dbReference type="RefSeq" id="WP_427366637.1">
    <property type="nucleotide sequence ID" value="NZ_CP187957.1"/>
</dbReference>
<comment type="caution">
    <text evidence="1">The sequence shown here is derived from an EMBL/GenBank/DDBJ whole genome shotgun (WGS) entry which is preliminary data.</text>
</comment>
<proteinExistence type="predicted"/>
<organism evidence="1">
    <name type="scientific">Candidatus Caldatribacterium saccharofermentans</name>
    <dbReference type="NCBI Taxonomy" id="1454753"/>
    <lineage>
        <taxon>Bacteria</taxon>
        <taxon>Pseudomonadati</taxon>
        <taxon>Atribacterota</taxon>
        <taxon>Atribacteria</taxon>
        <taxon>Atribacterales</taxon>
        <taxon>Candidatus Caldatribacteriaceae</taxon>
        <taxon>Candidatus Caldatribacterium</taxon>
    </lineage>
</organism>